<evidence type="ECO:0000256" key="1">
    <source>
        <dbReference type="ARBA" id="ARBA00004651"/>
    </source>
</evidence>
<evidence type="ECO:0000313" key="10">
    <source>
        <dbReference type="Proteomes" id="UP000000374"/>
    </source>
</evidence>
<dbReference type="InterPro" id="IPR050366">
    <property type="entry name" value="BP-dependent_transpt_permease"/>
</dbReference>
<keyword evidence="5 7" id="KW-1133">Transmembrane helix</keyword>
<sequence>MAALLAFLQRARNSDLSYSFLRSPEALIGAAVLALYAMFALFAPWLATQDPFDPAALNLMDARMPPAWLEGGAPMYWFGTDGQGRDLLSVMLYGLRVSLIVAITATVLSMVIGVTLGLFSGYAGGRLDNFIMRVADVQLSFPTILVALLIDGLARTVLPKEIQEQVAIWVVVAAIGLSNWVQYARTVRGVTMVEQSKDYVNAARLIGLGKWRILFCHVLPNVLNPVLVIATLSIGMAILTEATLSFLGLGVPPTSPSLGTLIRLGNEVLFAGEWWVTVMPGVCLMVLVLAINLFGDWLRDVLNPRLK</sequence>
<keyword evidence="3" id="KW-1003">Cell membrane</keyword>
<dbReference type="PROSITE" id="PS50928">
    <property type="entry name" value="ABC_TM1"/>
    <property type="match status" value="1"/>
</dbReference>
<feature type="transmembrane region" description="Helical" evidence="7">
    <location>
        <begin position="134"/>
        <end position="154"/>
    </location>
</feature>
<dbReference type="GO" id="GO:0005886">
    <property type="term" value="C:plasma membrane"/>
    <property type="evidence" value="ECO:0007669"/>
    <property type="project" value="UniProtKB-SubCell"/>
</dbReference>
<gene>
    <name evidence="9" type="ordered locus">Veis_0420</name>
</gene>
<evidence type="ECO:0000259" key="8">
    <source>
        <dbReference type="PROSITE" id="PS50928"/>
    </source>
</evidence>
<dbReference type="PANTHER" id="PTHR43386:SF26">
    <property type="entry name" value="ABC TRANSPORTER PERMEASE PROTEIN"/>
    <property type="match status" value="1"/>
</dbReference>
<dbReference type="AlphaFoldDB" id="A1WF01"/>
<feature type="transmembrane region" description="Helical" evidence="7">
    <location>
        <begin position="97"/>
        <end position="122"/>
    </location>
</feature>
<dbReference type="Pfam" id="PF00528">
    <property type="entry name" value="BPD_transp_1"/>
    <property type="match status" value="1"/>
</dbReference>
<name>A1WF01_VEREI</name>
<dbReference type="OrthoDB" id="9783218at2"/>
<proteinExistence type="inferred from homology"/>
<protein>
    <submittedName>
        <fullName evidence="9">Binding-protein-dependent transport systems inner membrane component</fullName>
    </submittedName>
</protein>
<dbReference type="eggNOG" id="COG1173">
    <property type="taxonomic scope" value="Bacteria"/>
</dbReference>
<dbReference type="RefSeq" id="WP_011808225.1">
    <property type="nucleotide sequence ID" value="NC_008786.1"/>
</dbReference>
<evidence type="ECO:0000256" key="4">
    <source>
        <dbReference type="ARBA" id="ARBA00022692"/>
    </source>
</evidence>
<dbReference type="Gene3D" id="1.10.3720.10">
    <property type="entry name" value="MetI-like"/>
    <property type="match status" value="1"/>
</dbReference>
<feature type="transmembrane region" description="Helical" evidence="7">
    <location>
        <begin position="166"/>
        <end position="183"/>
    </location>
</feature>
<dbReference type="SUPFAM" id="SSF161098">
    <property type="entry name" value="MetI-like"/>
    <property type="match status" value="1"/>
</dbReference>
<keyword evidence="6 7" id="KW-0472">Membrane</keyword>
<dbReference type="InterPro" id="IPR000515">
    <property type="entry name" value="MetI-like"/>
</dbReference>
<dbReference type="KEGG" id="vei:Veis_0420"/>
<feature type="transmembrane region" description="Helical" evidence="7">
    <location>
        <begin position="274"/>
        <end position="298"/>
    </location>
</feature>
<dbReference type="GO" id="GO:0055085">
    <property type="term" value="P:transmembrane transport"/>
    <property type="evidence" value="ECO:0007669"/>
    <property type="project" value="InterPro"/>
</dbReference>
<feature type="domain" description="ABC transmembrane type-1" evidence="8">
    <location>
        <begin position="95"/>
        <end position="295"/>
    </location>
</feature>
<evidence type="ECO:0000256" key="6">
    <source>
        <dbReference type="ARBA" id="ARBA00023136"/>
    </source>
</evidence>
<dbReference type="EMBL" id="CP000542">
    <property type="protein sequence ID" value="ABM56208.1"/>
    <property type="molecule type" value="Genomic_DNA"/>
</dbReference>
<feature type="transmembrane region" description="Helical" evidence="7">
    <location>
        <begin position="26"/>
        <end position="47"/>
    </location>
</feature>
<evidence type="ECO:0000256" key="3">
    <source>
        <dbReference type="ARBA" id="ARBA00022475"/>
    </source>
</evidence>
<evidence type="ECO:0000313" key="9">
    <source>
        <dbReference type="EMBL" id="ABM56208.1"/>
    </source>
</evidence>
<dbReference type="Pfam" id="PF12911">
    <property type="entry name" value="OppC_N"/>
    <property type="match status" value="1"/>
</dbReference>
<feature type="transmembrane region" description="Helical" evidence="7">
    <location>
        <begin position="214"/>
        <end position="239"/>
    </location>
</feature>
<dbReference type="CDD" id="cd06261">
    <property type="entry name" value="TM_PBP2"/>
    <property type="match status" value="1"/>
</dbReference>
<evidence type="ECO:0000256" key="7">
    <source>
        <dbReference type="RuleBase" id="RU363032"/>
    </source>
</evidence>
<keyword evidence="4 7" id="KW-0812">Transmembrane</keyword>
<dbReference type="Proteomes" id="UP000000374">
    <property type="component" value="Chromosome"/>
</dbReference>
<keyword evidence="10" id="KW-1185">Reference proteome</keyword>
<dbReference type="GeneID" id="76459149"/>
<dbReference type="HOGENOM" id="CLU_028518_2_2_4"/>
<evidence type="ECO:0000256" key="5">
    <source>
        <dbReference type="ARBA" id="ARBA00022989"/>
    </source>
</evidence>
<comment type="subcellular location">
    <subcellularLocation>
        <location evidence="1 7">Cell membrane</location>
        <topology evidence="1 7">Multi-pass membrane protein</topology>
    </subcellularLocation>
</comment>
<dbReference type="InterPro" id="IPR035906">
    <property type="entry name" value="MetI-like_sf"/>
</dbReference>
<comment type="similarity">
    <text evidence="7">Belongs to the binding-protein-dependent transport system permease family.</text>
</comment>
<keyword evidence="2 7" id="KW-0813">Transport</keyword>
<reference evidence="10" key="1">
    <citation type="submission" date="2006-12" db="EMBL/GenBank/DDBJ databases">
        <title>Complete sequence of chromosome 1 of Verminephrobacter eiseniae EF01-2.</title>
        <authorList>
            <person name="Copeland A."/>
            <person name="Lucas S."/>
            <person name="Lapidus A."/>
            <person name="Barry K."/>
            <person name="Detter J.C."/>
            <person name="Glavina del Rio T."/>
            <person name="Dalin E."/>
            <person name="Tice H."/>
            <person name="Pitluck S."/>
            <person name="Chertkov O."/>
            <person name="Brettin T."/>
            <person name="Bruce D."/>
            <person name="Han C."/>
            <person name="Tapia R."/>
            <person name="Gilna P."/>
            <person name="Schmutz J."/>
            <person name="Larimer F."/>
            <person name="Land M."/>
            <person name="Hauser L."/>
            <person name="Kyrpides N."/>
            <person name="Kim E."/>
            <person name="Stahl D."/>
            <person name="Richardson P."/>
        </authorList>
    </citation>
    <scope>NUCLEOTIDE SEQUENCE [LARGE SCALE GENOMIC DNA]</scope>
    <source>
        <strain evidence="10">EF01-2</strain>
    </source>
</reference>
<evidence type="ECO:0000256" key="2">
    <source>
        <dbReference type="ARBA" id="ARBA00022448"/>
    </source>
</evidence>
<organism evidence="9 10">
    <name type="scientific">Verminephrobacter eiseniae (strain EF01-2)</name>
    <dbReference type="NCBI Taxonomy" id="391735"/>
    <lineage>
        <taxon>Bacteria</taxon>
        <taxon>Pseudomonadati</taxon>
        <taxon>Pseudomonadota</taxon>
        <taxon>Betaproteobacteria</taxon>
        <taxon>Burkholderiales</taxon>
        <taxon>Comamonadaceae</taxon>
        <taxon>Verminephrobacter</taxon>
    </lineage>
</organism>
<dbReference type="InterPro" id="IPR025966">
    <property type="entry name" value="OppC_N"/>
</dbReference>
<dbReference type="PANTHER" id="PTHR43386">
    <property type="entry name" value="OLIGOPEPTIDE TRANSPORT SYSTEM PERMEASE PROTEIN APPC"/>
    <property type="match status" value="1"/>
</dbReference>
<accession>A1WF01</accession>
<dbReference type="STRING" id="391735.Veis_0420"/>